<dbReference type="InterPro" id="IPR005302">
    <property type="entry name" value="MoCF_Sase_C"/>
</dbReference>
<dbReference type="RefSeq" id="WP_071068442.1">
    <property type="nucleotide sequence ID" value="NZ_CP017754.1"/>
</dbReference>
<dbReference type="PANTHER" id="PTHR30212:SF2">
    <property type="entry name" value="PROTEIN YIIM"/>
    <property type="match status" value="1"/>
</dbReference>
<gene>
    <name evidence="2" type="ORF">BKK80_01040</name>
</gene>
<feature type="domain" description="MOSC" evidence="1">
    <location>
        <begin position="51"/>
        <end position="195"/>
    </location>
</feature>
<keyword evidence="3" id="KW-1185">Reference proteome</keyword>
<evidence type="ECO:0000313" key="3">
    <source>
        <dbReference type="Proteomes" id="UP000177515"/>
    </source>
</evidence>
<name>A0ABM6EZP8_9BURK</name>
<dbReference type="PROSITE" id="PS51340">
    <property type="entry name" value="MOSC"/>
    <property type="match status" value="1"/>
</dbReference>
<dbReference type="Pfam" id="PF03473">
    <property type="entry name" value="MOSC"/>
    <property type="match status" value="1"/>
</dbReference>
<dbReference type="EMBL" id="CP017754">
    <property type="protein sequence ID" value="AOZ04584.1"/>
    <property type="molecule type" value="Genomic_DNA"/>
</dbReference>
<organism evidence="2 3">
    <name type="scientific">Cupriavidus malaysiensis</name>
    <dbReference type="NCBI Taxonomy" id="367825"/>
    <lineage>
        <taxon>Bacteria</taxon>
        <taxon>Pseudomonadati</taxon>
        <taxon>Pseudomonadota</taxon>
        <taxon>Betaproteobacteria</taxon>
        <taxon>Burkholderiales</taxon>
        <taxon>Burkholderiaceae</taxon>
        <taxon>Cupriavidus</taxon>
    </lineage>
</organism>
<evidence type="ECO:0000313" key="2">
    <source>
        <dbReference type="EMBL" id="AOZ04584.1"/>
    </source>
</evidence>
<dbReference type="Gene3D" id="2.40.33.20">
    <property type="entry name" value="PK beta-barrel domain-like"/>
    <property type="match status" value="1"/>
</dbReference>
<evidence type="ECO:0000259" key="1">
    <source>
        <dbReference type="PROSITE" id="PS51340"/>
    </source>
</evidence>
<dbReference type="SUPFAM" id="SSF50800">
    <property type="entry name" value="PK beta-barrel domain-like"/>
    <property type="match status" value="1"/>
</dbReference>
<accession>A0ABM6EZP8</accession>
<sequence length="216" mass="22656">MSGSREPAAAHDGRQAACLLAVCVGQALPLVVSGAGTEAVVLSGIRKHPASTLAHPLPVALGPLGLAGDEQADLSVHGGLDKAVYAYPAEHYPWWDAHRRAAGVPGAERALAFGAMGENLVLRGCLEADLWVGDRLRVGAAVLRVEAPRQPCYKFNAVLGYRHAVRDMVQSGHSGIYLSVLEAAPLQAGDTVQVTPGPREVSIASINLRRRAPTAR</sequence>
<reference evidence="2 3" key="1">
    <citation type="submission" date="2016-10" db="EMBL/GenBank/DDBJ databases">
        <title>Complete genome sequences of three Cupriavidus strains isolated from various Malaysian environments.</title>
        <authorList>
            <person name="Abdullah A.A.-A."/>
            <person name="Shafie N.A.H."/>
            <person name="Lau N.S."/>
        </authorList>
    </citation>
    <scope>NUCLEOTIDE SEQUENCE [LARGE SCALE GENOMIC DNA]</scope>
    <source>
        <strain evidence="2 3">USMAA1020</strain>
    </source>
</reference>
<dbReference type="InterPro" id="IPR011037">
    <property type="entry name" value="Pyrv_Knase-like_insert_dom_sf"/>
</dbReference>
<proteinExistence type="predicted"/>
<dbReference type="InterPro" id="IPR052353">
    <property type="entry name" value="Benzoxazolinone_Detox_Enz"/>
</dbReference>
<protein>
    <submittedName>
        <fullName evidence="2">Sulfurase</fullName>
    </submittedName>
</protein>
<dbReference type="Proteomes" id="UP000177515">
    <property type="component" value="Chromosome 1"/>
</dbReference>
<dbReference type="PANTHER" id="PTHR30212">
    <property type="entry name" value="PROTEIN YIIM"/>
    <property type="match status" value="1"/>
</dbReference>